<keyword evidence="4" id="KW-1185">Reference proteome</keyword>
<accession>A0ABS1D1X7</accession>
<dbReference type="Gene3D" id="3.40.190.150">
    <property type="entry name" value="Bordetella uptake gene, domain 1"/>
    <property type="match status" value="1"/>
</dbReference>
<dbReference type="Pfam" id="PF03401">
    <property type="entry name" value="TctC"/>
    <property type="match status" value="1"/>
</dbReference>
<dbReference type="PANTHER" id="PTHR42928">
    <property type="entry name" value="TRICARBOXYLATE-BINDING PROTEIN"/>
    <property type="match status" value="1"/>
</dbReference>
<dbReference type="Gene3D" id="3.40.190.10">
    <property type="entry name" value="Periplasmic binding protein-like II"/>
    <property type="match status" value="1"/>
</dbReference>
<proteinExistence type="inferred from homology"/>
<evidence type="ECO:0000313" key="4">
    <source>
        <dbReference type="Proteomes" id="UP000697995"/>
    </source>
</evidence>
<dbReference type="CDD" id="cd07012">
    <property type="entry name" value="PBP2_Bug_TTT"/>
    <property type="match status" value="1"/>
</dbReference>
<reference evidence="3 4" key="1">
    <citation type="journal article" date="2020" name="Microorganisms">
        <title>Osmotic Adaptation and Compatible Solute Biosynthesis of Phototrophic Bacteria as Revealed from Genome Analyses.</title>
        <authorList>
            <person name="Imhoff J.F."/>
            <person name="Rahn T."/>
            <person name="Kunzel S."/>
            <person name="Keller A."/>
            <person name="Neulinger S.C."/>
        </authorList>
    </citation>
    <scope>NUCLEOTIDE SEQUENCE [LARGE SCALE GENOMIC DNA]</scope>
    <source>
        <strain evidence="3 4">DSM 15382</strain>
    </source>
</reference>
<sequence length="406" mass="42063">MAGGDPAARGCRGGLLASRRPAATARTDKTGRRRLRQDAPPGADPPWPSGACPGARRMVQDAPQPGHATQGAAVRRARRPPMRRRLALLLPFLPRPAAAQVLRGPPPLRLIVPFAAGSGADTTAQIIAPPLGAALGRTILVENRPGGRGIPGAEAVARAVPDGQTLGLCDTAPLGMAPLVDRPPYDADRDFTHIALVAETPTVLLVPANSRFPALENYLRAGRSWARGLTYGSPMVGSLQHLQGETLARLTGARLAHVAYRGTGAALQDLANGQVDSLLVPLSSAMPALHAGQARALALSGPAPDEGLPGVPTFAALGFGPLTATSWMGLSGPAGLPPALVTRVNAATNEMLAQPEVAQRLRAAGLTPPPQPLDPPAYRQLVLDFQAAWRPVPASMPPIARRTSPA</sequence>
<dbReference type="InterPro" id="IPR042100">
    <property type="entry name" value="Bug_dom1"/>
</dbReference>
<evidence type="ECO:0008006" key="5">
    <source>
        <dbReference type="Google" id="ProtNLM"/>
    </source>
</evidence>
<evidence type="ECO:0000313" key="3">
    <source>
        <dbReference type="EMBL" id="MBK1660833.1"/>
    </source>
</evidence>
<dbReference type="SUPFAM" id="SSF53850">
    <property type="entry name" value="Periplasmic binding protein-like II"/>
    <property type="match status" value="1"/>
</dbReference>
<protein>
    <recommendedName>
        <fullName evidence="5">Tripartite tricarboxylate transporter substrate binding protein</fullName>
    </recommendedName>
</protein>
<name>A0ABS1D1X7_9PROT</name>
<feature type="region of interest" description="Disordered" evidence="2">
    <location>
        <begin position="1"/>
        <end position="80"/>
    </location>
</feature>
<dbReference type="PANTHER" id="PTHR42928:SF5">
    <property type="entry name" value="BLR1237 PROTEIN"/>
    <property type="match status" value="1"/>
</dbReference>
<dbReference type="Proteomes" id="UP000697995">
    <property type="component" value="Unassembled WGS sequence"/>
</dbReference>
<comment type="similarity">
    <text evidence="1">Belongs to the UPF0065 (bug) family.</text>
</comment>
<evidence type="ECO:0000256" key="2">
    <source>
        <dbReference type="SAM" id="MobiDB-lite"/>
    </source>
</evidence>
<comment type="caution">
    <text evidence="3">The sequence shown here is derived from an EMBL/GenBank/DDBJ whole genome shotgun (WGS) entry which is preliminary data.</text>
</comment>
<dbReference type="InterPro" id="IPR005064">
    <property type="entry name" value="BUG"/>
</dbReference>
<organism evidence="3 4">
    <name type="scientific">Paracraurococcus ruber</name>
    <dbReference type="NCBI Taxonomy" id="77675"/>
    <lineage>
        <taxon>Bacteria</taxon>
        <taxon>Pseudomonadati</taxon>
        <taxon>Pseudomonadota</taxon>
        <taxon>Alphaproteobacteria</taxon>
        <taxon>Acetobacterales</taxon>
        <taxon>Roseomonadaceae</taxon>
        <taxon>Paracraurococcus</taxon>
    </lineage>
</organism>
<evidence type="ECO:0000256" key="1">
    <source>
        <dbReference type="ARBA" id="ARBA00006987"/>
    </source>
</evidence>
<gene>
    <name evidence="3" type="ORF">CKO45_21670</name>
</gene>
<dbReference type="EMBL" id="NRSG01000217">
    <property type="protein sequence ID" value="MBK1660833.1"/>
    <property type="molecule type" value="Genomic_DNA"/>
</dbReference>